<keyword evidence="9" id="KW-1185">Reference proteome</keyword>
<feature type="region of interest" description="Disordered" evidence="5">
    <location>
        <begin position="372"/>
        <end position="396"/>
    </location>
</feature>
<gene>
    <name evidence="8" type="ORF">Acor_13990</name>
</gene>
<dbReference type="EMBL" id="BLAD01000039">
    <property type="protein sequence ID" value="GER99335.1"/>
    <property type="molecule type" value="Genomic_DNA"/>
</dbReference>
<dbReference type="AlphaFoldDB" id="A0A5M3VRM3"/>
<dbReference type="Gene3D" id="2.60.40.10">
    <property type="entry name" value="Immunoglobulins"/>
    <property type="match status" value="1"/>
</dbReference>
<sequence>MKSHAVRGVQRIAPAIRLAVCTALTVALAVPAIPALAAAAPPDCPTVHVFAARGSGESAGMGKAVKTTYDKFRTLMKRKKVTVDYEALRYPAVPIWDPTMPASVALGAAELVIRVEQQAAACPEQEFVLAGYSQGAWVIHSALPLLKDRNAGRISALLLYADPLFHLKDKFAYPKGAGGSEDTRKYKGLLNRLYDLKTARLPSWVAPARTYCREGDVICSRSTGKAADCAKDLFDPKQIWSVRNLGDLEKIWKNCPYFKHTNYHDFAAADAAWLAGLFDEDSGVTYDEKIRVTPQKGVPGSWVTVTGRGWREHGQRGMRVPIGLNPSAHTLVQATPDDNGRFKVAMRIPASADTGPTTVWALLGNGSSVRTPFTVTEKPAPPKPKKPDLAPSQPYDLRRDPICAGKSPTFRVDIANKGGAASGFFGIRWIVDGDITFDGGHHSIAAGATDTHDHIWRDITPGRHSLTFTADFGKLIGESNEDNNTRTVEFTVRACGDGSGGEPAPGVPTAPSNAHFDPHTGVLMWNDNSSNEQGFRVYQNTTLRATLPEDTTQWGGGAILQCTDTIRITAYNAAGESAASSTGVPCR</sequence>
<name>A0A5M3VRM3_9ACTN</name>
<dbReference type="GO" id="GO:0005975">
    <property type="term" value="P:carbohydrate metabolic process"/>
    <property type="evidence" value="ECO:0007669"/>
    <property type="project" value="UniProtKB-ARBA"/>
</dbReference>
<accession>A0A5M3VRM3</accession>
<organism evidence="8 9">
    <name type="scientific">Acrocarpospora corrugata</name>
    <dbReference type="NCBI Taxonomy" id="35763"/>
    <lineage>
        <taxon>Bacteria</taxon>
        <taxon>Bacillati</taxon>
        <taxon>Actinomycetota</taxon>
        <taxon>Actinomycetes</taxon>
        <taxon>Streptosporangiales</taxon>
        <taxon>Streptosporangiaceae</taxon>
        <taxon>Acrocarpospora</taxon>
    </lineage>
</organism>
<evidence type="ECO:0000313" key="8">
    <source>
        <dbReference type="EMBL" id="GER99335.1"/>
    </source>
</evidence>
<evidence type="ECO:0000256" key="3">
    <source>
        <dbReference type="ARBA" id="ARBA00022801"/>
    </source>
</evidence>
<evidence type="ECO:0000259" key="7">
    <source>
        <dbReference type="Pfam" id="PF07705"/>
    </source>
</evidence>
<dbReference type="InterPro" id="IPR011635">
    <property type="entry name" value="CARDB"/>
</dbReference>
<evidence type="ECO:0000313" key="9">
    <source>
        <dbReference type="Proteomes" id="UP000334990"/>
    </source>
</evidence>
<evidence type="ECO:0000256" key="2">
    <source>
        <dbReference type="ARBA" id="ARBA00022487"/>
    </source>
</evidence>
<evidence type="ECO:0000256" key="1">
    <source>
        <dbReference type="ARBA" id="ARBA00007534"/>
    </source>
</evidence>
<keyword evidence="3" id="KW-0378">Hydrolase</keyword>
<dbReference type="PANTHER" id="PTHR33630:SF9">
    <property type="entry name" value="CUTINASE 4"/>
    <property type="match status" value="1"/>
</dbReference>
<comment type="caution">
    <text evidence="8">The sequence shown here is derived from an EMBL/GenBank/DDBJ whole genome shotgun (WGS) entry which is preliminary data.</text>
</comment>
<dbReference type="Gene3D" id="3.40.50.1820">
    <property type="entry name" value="alpha/beta hydrolase"/>
    <property type="match status" value="1"/>
</dbReference>
<dbReference type="InterPro" id="IPR013783">
    <property type="entry name" value="Ig-like_fold"/>
</dbReference>
<comment type="similarity">
    <text evidence="1">Belongs to the cutinase family.</text>
</comment>
<dbReference type="PANTHER" id="PTHR33630">
    <property type="entry name" value="CUTINASE RV1984C-RELATED-RELATED"/>
    <property type="match status" value="1"/>
</dbReference>
<dbReference type="RefSeq" id="WP_170316818.1">
    <property type="nucleotide sequence ID" value="NZ_BAAABN010000093.1"/>
</dbReference>
<evidence type="ECO:0000256" key="5">
    <source>
        <dbReference type="SAM" id="MobiDB-lite"/>
    </source>
</evidence>
<reference evidence="8 9" key="1">
    <citation type="submission" date="2019-10" db="EMBL/GenBank/DDBJ databases">
        <title>Whole genome shotgun sequence of Acrocarpospora corrugata NBRC 13972.</title>
        <authorList>
            <person name="Ichikawa N."/>
            <person name="Kimura A."/>
            <person name="Kitahashi Y."/>
            <person name="Komaki H."/>
            <person name="Oguchi A."/>
        </authorList>
    </citation>
    <scope>NUCLEOTIDE SEQUENCE [LARGE SCALE GENOMIC DNA]</scope>
    <source>
        <strain evidence="8 9">NBRC 13972</strain>
    </source>
</reference>
<dbReference type="InterPro" id="IPR000675">
    <property type="entry name" value="Cutinase/axe"/>
</dbReference>
<dbReference type="InterPro" id="IPR029058">
    <property type="entry name" value="AB_hydrolase_fold"/>
</dbReference>
<feature type="chain" id="PRO_5038339048" description="CARDB domain-containing protein" evidence="6">
    <location>
        <begin position="38"/>
        <end position="587"/>
    </location>
</feature>
<dbReference type="Pfam" id="PF01083">
    <property type="entry name" value="Cutinase"/>
    <property type="match status" value="1"/>
</dbReference>
<evidence type="ECO:0000256" key="4">
    <source>
        <dbReference type="ARBA" id="ARBA00023157"/>
    </source>
</evidence>
<evidence type="ECO:0000256" key="6">
    <source>
        <dbReference type="SAM" id="SignalP"/>
    </source>
</evidence>
<dbReference type="SMART" id="SM01110">
    <property type="entry name" value="Cutinase"/>
    <property type="match status" value="1"/>
</dbReference>
<proteinExistence type="inferred from homology"/>
<dbReference type="GO" id="GO:0052689">
    <property type="term" value="F:carboxylic ester hydrolase activity"/>
    <property type="evidence" value="ECO:0007669"/>
    <property type="project" value="UniProtKB-KW"/>
</dbReference>
<keyword evidence="2" id="KW-0719">Serine esterase</keyword>
<keyword evidence="6" id="KW-0732">Signal</keyword>
<dbReference type="Proteomes" id="UP000334990">
    <property type="component" value="Unassembled WGS sequence"/>
</dbReference>
<keyword evidence="4" id="KW-1015">Disulfide bond</keyword>
<dbReference type="Pfam" id="PF07705">
    <property type="entry name" value="CARDB"/>
    <property type="match status" value="1"/>
</dbReference>
<dbReference type="SUPFAM" id="SSF53474">
    <property type="entry name" value="alpha/beta-Hydrolases"/>
    <property type="match status" value="1"/>
</dbReference>
<protein>
    <recommendedName>
        <fullName evidence="7">CARDB domain-containing protein</fullName>
    </recommendedName>
</protein>
<feature type="signal peptide" evidence="6">
    <location>
        <begin position="1"/>
        <end position="37"/>
    </location>
</feature>
<feature type="domain" description="CARDB" evidence="7">
    <location>
        <begin position="387"/>
        <end position="487"/>
    </location>
</feature>